<dbReference type="SUPFAM" id="SSF56784">
    <property type="entry name" value="HAD-like"/>
    <property type="match status" value="1"/>
</dbReference>
<dbReference type="Pfam" id="PF13344">
    <property type="entry name" value="Hydrolase_6"/>
    <property type="match status" value="1"/>
</dbReference>
<sequence>MTTVDTNKYKTMKNGLLIDMDGVIYSGEEMIIGADKFISGLISKEIPFTFMTNNSQRTPLDVVRKLKRLGIDISIEHVFTSAMATGKFVADQSKTGTAFVLGEGGLLSSLHDNGITLVDSEPEFVILGEGRNFTLEMVQKAVDMILAGAKFITTNRDPSPQKPGWNNLGIAATTAMIEEAAGTKAFVVGKPSPVMMRSARKFIGLETAGTTVVGDTMETDIQGGVQMGYKTILVLSGITNKVDLGKYAFKPDMIVGSVDEIELPLKWWQ</sequence>
<evidence type="ECO:0000313" key="2">
    <source>
        <dbReference type="Proteomes" id="UP000002774"/>
    </source>
</evidence>
<reference evidence="1" key="1">
    <citation type="submission" date="2011-09" db="EMBL/GenBank/DDBJ databases">
        <title>The permanent draft genome of Mucilaginibacter paludis DSM 18603.</title>
        <authorList>
            <consortium name="US DOE Joint Genome Institute (JGI-PGF)"/>
            <person name="Lucas S."/>
            <person name="Han J."/>
            <person name="Lapidus A."/>
            <person name="Bruce D."/>
            <person name="Goodwin L."/>
            <person name="Pitluck S."/>
            <person name="Peters L."/>
            <person name="Kyrpides N."/>
            <person name="Mavromatis K."/>
            <person name="Ivanova N."/>
            <person name="Mikhailova N."/>
            <person name="Held B."/>
            <person name="Detter J.C."/>
            <person name="Tapia R."/>
            <person name="Han C."/>
            <person name="Land M."/>
            <person name="Hauser L."/>
            <person name="Markowitz V."/>
            <person name="Cheng J.-F."/>
            <person name="Hugenholtz P."/>
            <person name="Woyke T."/>
            <person name="Wu D."/>
            <person name="Tindall B."/>
            <person name="Brambilla E."/>
            <person name="Klenk H.-P."/>
            <person name="Eisen J.A."/>
        </authorList>
    </citation>
    <scope>NUCLEOTIDE SEQUENCE [LARGE SCALE GENOMIC DNA]</scope>
    <source>
        <strain evidence="1">DSM 18603</strain>
    </source>
</reference>
<evidence type="ECO:0000313" key="1">
    <source>
        <dbReference type="EMBL" id="EHQ29919.1"/>
    </source>
</evidence>
<dbReference type="InterPro" id="IPR036412">
    <property type="entry name" value="HAD-like_sf"/>
</dbReference>
<dbReference type="PANTHER" id="PTHR19288:SF46">
    <property type="entry name" value="HALOACID DEHALOGENASE-LIKE HYDROLASE DOMAIN-CONTAINING PROTEIN 2"/>
    <property type="match status" value="1"/>
</dbReference>
<dbReference type="eggNOG" id="COG0647">
    <property type="taxonomic scope" value="Bacteria"/>
</dbReference>
<dbReference type="AlphaFoldDB" id="H1Y7S4"/>
<dbReference type="Proteomes" id="UP000002774">
    <property type="component" value="Chromosome"/>
</dbReference>
<gene>
    <name evidence="1" type="ORF">Mucpa_5853</name>
</gene>
<keyword evidence="1" id="KW-0378">Hydrolase</keyword>
<accession>H1Y7S4</accession>
<proteinExistence type="predicted"/>
<dbReference type="PANTHER" id="PTHR19288">
    <property type="entry name" value="4-NITROPHENYLPHOSPHATASE-RELATED"/>
    <property type="match status" value="1"/>
</dbReference>
<dbReference type="EMBL" id="CM001403">
    <property type="protein sequence ID" value="EHQ29919.1"/>
    <property type="molecule type" value="Genomic_DNA"/>
</dbReference>
<dbReference type="STRING" id="714943.Mucpa_5853"/>
<dbReference type="Gene3D" id="3.40.50.1000">
    <property type="entry name" value="HAD superfamily/HAD-like"/>
    <property type="match status" value="2"/>
</dbReference>
<dbReference type="Pfam" id="PF13242">
    <property type="entry name" value="Hydrolase_like"/>
    <property type="match status" value="1"/>
</dbReference>
<name>H1Y7S4_9SPHI</name>
<dbReference type="GO" id="GO:0005737">
    <property type="term" value="C:cytoplasm"/>
    <property type="evidence" value="ECO:0007669"/>
    <property type="project" value="TreeGrafter"/>
</dbReference>
<dbReference type="InterPro" id="IPR023214">
    <property type="entry name" value="HAD_sf"/>
</dbReference>
<organism evidence="1 2">
    <name type="scientific">Mucilaginibacter paludis DSM 18603</name>
    <dbReference type="NCBI Taxonomy" id="714943"/>
    <lineage>
        <taxon>Bacteria</taxon>
        <taxon>Pseudomonadati</taxon>
        <taxon>Bacteroidota</taxon>
        <taxon>Sphingobacteriia</taxon>
        <taxon>Sphingobacteriales</taxon>
        <taxon>Sphingobacteriaceae</taxon>
        <taxon>Mucilaginibacter</taxon>
    </lineage>
</organism>
<dbReference type="InterPro" id="IPR006357">
    <property type="entry name" value="HAD-SF_hydro_IIA"/>
</dbReference>
<dbReference type="GO" id="GO:0016791">
    <property type="term" value="F:phosphatase activity"/>
    <property type="evidence" value="ECO:0007669"/>
    <property type="project" value="TreeGrafter"/>
</dbReference>
<keyword evidence="2" id="KW-1185">Reference proteome</keyword>
<protein>
    <submittedName>
        <fullName evidence="1">HAD-superfamily hydrolase, subfamily IIA</fullName>
    </submittedName>
</protein>
<dbReference type="NCBIfam" id="TIGR01460">
    <property type="entry name" value="HAD-SF-IIA"/>
    <property type="match status" value="1"/>
</dbReference>
<dbReference type="HOGENOM" id="CLU_043473_1_1_10"/>